<dbReference type="STRING" id="477184.KYC_01574"/>
<gene>
    <name evidence="3" type="ORF">KYC_01574</name>
</gene>
<name>H0F0N3_9BURK</name>
<accession>H0F0N3</accession>
<dbReference type="AlphaFoldDB" id="H0F0N3"/>
<feature type="domain" description="DUF1254" evidence="2">
    <location>
        <begin position="100"/>
        <end position="213"/>
    </location>
</feature>
<dbReference type="EMBL" id="AGUF01000008">
    <property type="protein sequence ID" value="EHK68140.1"/>
    <property type="molecule type" value="Genomic_DNA"/>
</dbReference>
<sequence length="356" mass="38239">MRHRQSSIGSVRRLSFSLIAAAALGGSLAACSFTSPDAATGSQSVGIEGVTAQQARSIAREAYLYGTPMVASYQAIHASSIDRNGPQYKGPFNTIHPAANPDTGAQYVFAALDLRAEPVVVTVPGMERRRDFVLQLMDLYSYRFGYIGTRATGNGGGSFLVAGPSWNGKVPAGITKVFRSETSLATLSGRTQRLSAADMSNVNRIQSRYKVQPLSAFRKKAAPAAPVQVDWLTPAPRAQRYTTLEFYEELAFLLQFAPTPATEKWLRERFASIGLQPGEPYDTAALNPALRRALQEGMHDAQNDIDKTLGTLGGKTDTVFGDRATLKNDYLSRAAGAQMGITVIGGKYAPPAPASR</sequence>
<protein>
    <recommendedName>
        <fullName evidence="2">DUF1254 domain-containing protein</fullName>
    </recommendedName>
</protein>
<evidence type="ECO:0000313" key="3">
    <source>
        <dbReference type="EMBL" id="EHK68140.1"/>
    </source>
</evidence>
<dbReference type="PATRIC" id="fig|477184.5.peg.305"/>
<dbReference type="Gene3D" id="2.60.40.1610">
    <property type="entry name" value="Domain of unknown function DUF1254"/>
    <property type="match status" value="1"/>
</dbReference>
<evidence type="ECO:0000256" key="1">
    <source>
        <dbReference type="SAM" id="SignalP"/>
    </source>
</evidence>
<dbReference type="Proteomes" id="UP000003113">
    <property type="component" value="Unassembled WGS sequence"/>
</dbReference>
<dbReference type="PANTHER" id="PTHR36509:SF2">
    <property type="entry name" value="BLL3101 PROTEIN"/>
    <property type="match status" value="1"/>
</dbReference>
<comment type="caution">
    <text evidence="3">The sequence shown here is derived from an EMBL/GenBank/DDBJ whole genome shotgun (WGS) entry which is preliminary data.</text>
</comment>
<dbReference type="eggNOG" id="COG5361">
    <property type="taxonomic scope" value="Bacteria"/>
</dbReference>
<keyword evidence="4" id="KW-1185">Reference proteome</keyword>
<dbReference type="Pfam" id="PF06863">
    <property type="entry name" value="DUF1254"/>
    <property type="match status" value="1"/>
</dbReference>
<organism evidence="3 4">
    <name type="scientific">Achromobacter arsenitoxydans SY8</name>
    <dbReference type="NCBI Taxonomy" id="477184"/>
    <lineage>
        <taxon>Bacteria</taxon>
        <taxon>Pseudomonadati</taxon>
        <taxon>Pseudomonadota</taxon>
        <taxon>Betaproteobacteria</taxon>
        <taxon>Burkholderiales</taxon>
        <taxon>Alcaligenaceae</taxon>
        <taxon>Achromobacter</taxon>
    </lineage>
</organism>
<keyword evidence="1" id="KW-0732">Signal</keyword>
<dbReference type="OrthoDB" id="104565at2"/>
<dbReference type="SUPFAM" id="SSF160935">
    <property type="entry name" value="VPA0735-like"/>
    <property type="match status" value="1"/>
</dbReference>
<dbReference type="PROSITE" id="PS51257">
    <property type="entry name" value="PROKAR_LIPOPROTEIN"/>
    <property type="match status" value="1"/>
</dbReference>
<feature type="signal peptide" evidence="1">
    <location>
        <begin position="1"/>
        <end position="29"/>
    </location>
</feature>
<feature type="chain" id="PRO_5003532742" description="DUF1254 domain-containing protein" evidence="1">
    <location>
        <begin position="30"/>
        <end position="356"/>
    </location>
</feature>
<proteinExistence type="predicted"/>
<evidence type="ECO:0000259" key="2">
    <source>
        <dbReference type="Pfam" id="PF06863"/>
    </source>
</evidence>
<evidence type="ECO:0000313" key="4">
    <source>
        <dbReference type="Proteomes" id="UP000003113"/>
    </source>
</evidence>
<dbReference type="PANTHER" id="PTHR36509">
    <property type="entry name" value="BLL3101 PROTEIN"/>
    <property type="match status" value="1"/>
</dbReference>
<dbReference type="RefSeq" id="WP_008158150.1">
    <property type="nucleotide sequence ID" value="NZ_AGUF01000008.1"/>
</dbReference>
<dbReference type="InterPro" id="IPR010679">
    <property type="entry name" value="DUF1254"/>
</dbReference>
<reference evidence="3 4" key="1">
    <citation type="journal article" date="2012" name="J. Bacteriol.">
        <title>Genome sequence of the highly efficient arsenite-oxidizing bacterium Achromobacter arsenitoxydans SY8.</title>
        <authorList>
            <person name="Li X."/>
            <person name="Hu Y."/>
            <person name="Gong J."/>
            <person name="Lin Y."/>
            <person name="Johnstone L."/>
            <person name="Rensing C."/>
            <person name="Wang G."/>
        </authorList>
    </citation>
    <scope>NUCLEOTIDE SEQUENCE [LARGE SCALE GENOMIC DNA]</scope>
    <source>
        <strain evidence="3 4">SY8</strain>
    </source>
</reference>
<dbReference type="InterPro" id="IPR037050">
    <property type="entry name" value="DUF1254_sf"/>
</dbReference>